<dbReference type="RefSeq" id="XP_024726356.1">
    <property type="nucleotide sequence ID" value="XM_024882214.1"/>
</dbReference>
<dbReference type="InParanoid" id="A0A2J6SFA8"/>
<dbReference type="OrthoDB" id="2993351at2759"/>
<dbReference type="AlphaFoldDB" id="A0A2J6SFA8"/>
<dbReference type="GO" id="GO:0016846">
    <property type="term" value="F:carbon-sulfur lyase activity"/>
    <property type="evidence" value="ECO:0007669"/>
    <property type="project" value="InterPro"/>
</dbReference>
<dbReference type="Proteomes" id="UP000235371">
    <property type="component" value="Unassembled WGS sequence"/>
</dbReference>
<sequence length="140" mass="15534">MATEQPRHDSSGSKDEAFTAVCHCGRVRVELPSKPTSLLECHCTVCYKYGALWAYFQRNDVVVTTASDTTLQAYIREDADCGLSFNRCGHCGCMMFWRGERTYAEGPYAGLEHKMGVNCRMLPKGEIEGIAKRVTKGPGN</sequence>
<evidence type="ECO:0000256" key="2">
    <source>
        <dbReference type="ARBA" id="ARBA00022723"/>
    </source>
</evidence>
<dbReference type="EMBL" id="KZ613921">
    <property type="protein sequence ID" value="PMD49452.1"/>
    <property type="molecule type" value="Genomic_DNA"/>
</dbReference>
<evidence type="ECO:0000313" key="5">
    <source>
        <dbReference type="EMBL" id="PMD49452.1"/>
    </source>
</evidence>
<reference evidence="5 6" key="1">
    <citation type="submission" date="2016-04" db="EMBL/GenBank/DDBJ databases">
        <title>A degradative enzymes factory behind the ericoid mycorrhizal symbiosis.</title>
        <authorList>
            <consortium name="DOE Joint Genome Institute"/>
            <person name="Martino E."/>
            <person name="Morin E."/>
            <person name="Grelet G."/>
            <person name="Kuo A."/>
            <person name="Kohler A."/>
            <person name="Daghino S."/>
            <person name="Barry K."/>
            <person name="Choi C."/>
            <person name="Cichocki N."/>
            <person name="Clum A."/>
            <person name="Copeland A."/>
            <person name="Hainaut M."/>
            <person name="Haridas S."/>
            <person name="Labutti K."/>
            <person name="Lindquist E."/>
            <person name="Lipzen A."/>
            <person name="Khouja H.-R."/>
            <person name="Murat C."/>
            <person name="Ohm R."/>
            <person name="Olson A."/>
            <person name="Spatafora J."/>
            <person name="Veneault-Fourrey C."/>
            <person name="Henrissat B."/>
            <person name="Grigoriev I."/>
            <person name="Martin F."/>
            <person name="Perotto S."/>
        </authorList>
    </citation>
    <scope>NUCLEOTIDE SEQUENCE [LARGE SCALE GENOMIC DNA]</scope>
    <source>
        <strain evidence="5 6">E</strain>
    </source>
</reference>
<dbReference type="InterPro" id="IPR006913">
    <property type="entry name" value="CENP-V/GFA"/>
</dbReference>
<feature type="domain" description="CENP-V/GFA" evidence="4">
    <location>
        <begin position="18"/>
        <end position="140"/>
    </location>
</feature>
<gene>
    <name evidence="5" type="ORF">K444DRAFT_623009</name>
</gene>
<protein>
    <recommendedName>
        <fullName evidence="4">CENP-V/GFA domain-containing protein</fullName>
    </recommendedName>
</protein>
<dbReference type="Pfam" id="PF04828">
    <property type="entry name" value="GFA"/>
    <property type="match status" value="1"/>
</dbReference>
<dbReference type="PANTHER" id="PTHR28620:SF1">
    <property type="entry name" value="CENP-V_GFA DOMAIN-CONTAINING PROTEIN"/>
    <property type="match status" value="1"/>
</dbReference>
<evidence type="ECO:0000259" key="4">
    <source>
        <dbReference type="PROSITE" id="PS51891"/>
    </source>
</evidence>
<organism evidence="5 6">
    <name type="scientific">Hyaloscypha bicolor E</name>
    <dbReference type="NCBI Taxonomy" id="1095630"/>
    <lineage>
        <taxon>Eukaryota</taxon>
        <taxon>Fungi</taxon>
        <taxon>Dikarya</taxon>
        <taxon>Ascomycota</taxon>
        <taxon>Pezizomycotina</taxon>
        <taxon>Leotiomycetes</taxon>
        <taxon>Helotiales</taxon>
        <taxon>Hyaloscyphaceae</taxon>
        <taxon>Hyaloscypha</taxon>
        <taxon>Hyaloscypha bicolor</taxon>
    </lineage>
</organism>
<dbReference type="GeneID" id="36590291"/>
<dbReference type="GO" id="GO:0046872">
    <property type="term" value="F:metal ion binding"/>
    <property type="evidence" value="ECO:0007669"/>
    <property type="project" value="UniProtKB-KW"/>
</dbReference>
<evidence type="ECO:0000313" key="6">
    <source>
        <dbReference type="Proteomes" id="UP000235371"/>
    </source>
</evidence>
<keyword evidence="6" id="KW-1185">Reference proteome</keyword>
<dbReference type="PROSITE" id="PS51891">
    <property type="entry name" value="CENP_V_GFA"/>
    <property type="match status" value="1"/>
</dbReference>
<name>A0A2J6SFA8_9HELO</name>
<dbReference type="Gene3D" id="2.170.150.70">
    <property type="match status" value="1"/>
</dbReference>
<dbReference type="PANTHER" id="PTHR28620">
    <property type="entry name" value="CENTROMERE PROTEIN V"/>
    <property type="match status" value="1"/>
</dbReference>
<dbReference type="InterPro" id="IPR052355">
    <property type="entry name" value="CENP-V-like"/>
</dbReference>
<dbReference type="InterPro" id="IPR011057">
    <property type="entry name" value="Mss4-like_sf"/>
</dbReference>
<accession>A0A2J6SFA8</accession>
<evidence type="ECO:0000256" key="3">
    <source>
        <dbReference type="ARBA" id="ARBA00022833"/>
    </source>
</evidence>
<proteinExistence type="inferred from homology"/>
<keyword evidence="2" id="KW-0479">Metal-binding</keyword>
<comment type="similarity">
    <text evidence="1">Belongs to the Gfa family.</text>
</comment>
<evidence type="ECO:0000256" key="1">
    <source>
        <dbReference type="ARBA" id="ARBA00005495"/>
    </source>
</evidence>
<keyword evidence="3" id="KW-0862">Zinc</keyword>
<dbReference type="SUPFAM" id="SSF51316">
    <property type="entry name" value="Mss4-like"/>
    <property type="match status" value="1"/>
</dbReference>